<keyword evidence="2" id="KW-1185">Reference proteome</keyword>
<evidence type="ECO:0000313" key="1">
    <source>
        <dbReference type="EMBL" id="TDP38513.1"/>
    </source>
</evidence>
<dbReference type="EMBL" id="SNXK01000003">
    <property type="protein sequence ID" value="TDP38513.1"/>
    <property type="molecule type" value="Genomic_DNA"/>
</dbReference>
<dbReference type="AlphaFoldDB" id="A0A4R6PLI3"/>
<name>A0A4R6PLI3_NOCIG</name>
<protein>
    <submittedName>
        <fullName evidence="1">Uncharacterized protein</fullName>
    </submittedName>
</protein>
<evidence type="ECO:0000313" key="2">
    <source>
        <dbReference type="Proteomes" id="UP000295087"/>
    </source>
</evidence>
<accession>A0A4R6PLI3</accession>
<comment type="caution">
    <text evidence="1">The sequence shown here is derived from an EMBL/GenBank/DDBJ whole genome shotgun (WGS) entry which is preliminary data.</text>
</comment>
<reference evidence="1 2" key="1">
    <citation type="submission" date="2019-03" db="EMBL/GenBank/DDBJ databases">
        <title>Genomic Encyclopedia of Type Strains, Phase IV (KMG-IV): sequencing the most valuable type-strain genomes for metagenomic binning, comparative biology and taxonomic classification.</title>
        <authorList>
            <person name="Goeker M."/>
        </authorList>
    </citation>
    <scope>NUCLEOTIDE SEQUENCE [LARGE SCALE GENOMIC DNA]</scope>
    <source>
        <strain evidence="1 2">DSM 44496</strain>
    </source>
</reference>
<gene>
    <name evidence="1" type="ORF">DFR75_103170</name>
</gene>
<dbReference type="Proteomes" id="UP000295087">
    <property type="component" value="Unassembled WGS sequence"/>
</dbReference>
<proteinExistence type="predicted"/>
<organism evidence="1 2">
    <name type="scientific">Nocardia ignorata</name>
    <dbReference type="NCBI Taxonomy" id="145285"/>
    <lineage>
        <taxon>Bacteria</taxon>
        <taxon>Bacillati</taxon>
        <taxon>Actinomycetota</taxon>
        <taxon>Actinomycetes</taxon>
        <taxon>Mycobacteriales</taxon>
        <taxon>Nocardiaceae</taxon>
        <taxon>Nocardia</taxon>
    </lineage>
</organism>
<sequence>MGNQLFVHRHWYERSLAKDLKNPAAVFDVLIEQDYLEAEGTTSVSVWNPETRDHEQIVETTYHPTSKAYALANASATTPVHRATAEKALAGFLQRVGQATADPMNLVVVDRVVLFGSMMDPNRQRVSDVDLAVSFIENGAVFEAAGGYALSGSVFLAEMNGARHPSGYRGEFGVRKFLKNRSRVLSLARLSEDGAIAGLPPETTSHRVLYERPRVV</sequence>